<feature type="transmembrane region" description="Helical" evidence="6">
    <location>
        <begin position="333"/>
        <end position="353"/>
    </location>
</feature>
<dbReference type="EMBL" id="PXVD01000022">
    <property type="protein sequence ID" value="MDJ1372265.1"/>
    <property type="molecule type" value="Genomic_DNA"/>
</dbReference>
<dbReference type="Pfam" id="PF13520">
    <property type="entry name" value="AA_permease_2"/>
    <property type="match status" value="1"/>
</dbReference>
<reference evidence="7" key="2">
    <citation type="journal article" date="2022" name="Sci. Rep.">
        <title>In silico prediction of the enzymes involved in the degradation of the herbicide molinate by Gulosibacter molinativorax ON4T.</title>
        <authorList>
            <person name="Lopes A.R."/>
            <person name="Bunin E."/>
            <person name="Viana A.T."/>
            <person name="Froufe H."/>
            <person name="Munoz-Merida A."/>
            <person name="Pinho D."/>
            <person name="Figueiredo J."/>
            <person name="Barroso C."/>
            <person name="Vaz-Moreira I."/>
            <person name="Bellanger X."/>
            <person name="Egas C."/>
            <person name="Nunes O.C."/>
        </authorList>
    </citation>
    <scope>NUCLEOTIDE SEQUENCE</scope>
    <source>
        <strain evidence="7">ON4</strain>
    </source>
</reference>
<feature type="transmembrane region" description="Helical" evidence="6">
    <location>
        <begin position="287"/>
        <end position="312"/>
    </location>
</feature>
<sequence>MPRLEGGKLGTFSITFFVIAAAAPVAAFVGASPVLFSAVGPATPLIYVIAGLLVALFAVGYLRMGRTIANAGGFVVYIARGLGNRWAAGAAGIVIVTYLSLQVGLWAQFGVFAQQLVTRVTSLEIPPLVWIVLFLVVTTALTLRGVDASLRVLGTIIVLEILVVAALVVAVVAERGFGVFQFTGFNAESLFVPGFGVALLFAFSCFTTFEATVVFAEEAKDPKRTIPRALYLVIAFVAIFYFIGTWAVSGYIGPDRVQGVAETEFATMIFDVASQSAGTWLTLSIEVLVVTSFLAMLLGVSNMFARYLFALGRARVLPRSLAKLSDRKVPTRAVLVNSVVVLIIVAVFLLAGADPMGVVYSWFLSLGTAGFISILFIASIAIAAYFLRSGDWRTHAFSTVIAPIASVIVFAVIGLITLANYDALLGGGGDIAKWLLLALPLAFIVTLIVSLRRKEIDFSDVKL</sequence>
<keyword evidence="8" id="KW-1185">Reference proteome</keyword>
<accession>A0ABT7CAT5</accession>
<evidence type="ECO:0000256" key="5">
    <source>
        <dbReference type="ARBA" id="ARBA00023136"/>
    </source>
</evidence>
<feature type="transmembrane region" description="Helical" evidence="6">
    <location>
        <begin position="153"/>
        <end position="173"/>
    </location>
</feature>
<dbReference type="PANTHER" id="PTHR42770">
    <property type="entry name" value="AMINO ACID TRANSPORTER-RELATED"/>
    <property type="match status" value="1"/>
</dbReference>
<evidence type="ECO:0000256" key="6">
    <source>
        <dbReference type="SAM" id="Phobius"/>
    </source>
</evidence>
<evidence type="ECO:0000313" key="7">
    <source>
        <dbReference type="EMBL" id="MDJ1372265.1"/>
    </source>
</evidence>
<protein>
    <submittedName>
        <fullName evidence="7">Amino acid permease</fullName>
    </submittedName>
</protein>
<gene>
    <name evidence="7" type="ORF">C7K25_12945</name>
</gene>
<comment type="subcellular location">
    <subcellularLocation>
        <location evidence="1">Cell membrane</location>
        <topology evidence="1">Multi-pass membrane protein</topology>
    </subcellularLocation>
</comment>
<dbReference type="InterPro" id="IPR050367">
    <property type="entry name" value="APC_superfamily"/>
</dbReference>
<feature type="transmembrane region" description="Helical" evidence="6">
    <location>
        <begin position="127"/>
        <end position="146"/>
    </location>
</feature>
<feature type="transmembrane region" description="Helical" evidence="6">
    <location>
        <begin position="193"/>
        <end position="216"/>
    </location>
</feature>
<keyword evidence="4 6" id="KW-1133">Transmembrane helix</keyword>
<dbReference type="Proteomes" id="UP001170379">
    <property type="component" value="Unassembled WGS sequence"/>
</dbReference>
<dbReference type="InterPro" id="IPR002293">
    <property type="entry name" value="AA/rel_permease1"/>
</dbReference>
<feature type="transmembrane region" description="Helical" evidence="6">
    <location>
        <begin position="12"/>
        <end position="39"/>
    </location>
</feature>
<feature type="transmembrane region" description="Helical" evidence="6">
    <location>
        <begin position="359"/>
        <end position="387"/>
    </location>
</feature>
<feature type="transmembrane region" description="Helical" evidence="6">
    <location>
        <begin position="399"/>
        <end position="419"/>
    </location>
</feature>
<keyword evidence="5 6" id="KW-0472">Membrane</keyword>
<feature type="transmembrane region" description="Helical" evidence="6">
    <location>
        <begin position="86"/>
        <end position="107"/>
    </location>
</feature>
<dbReference type="PIRSF" id="PIRSF006060">
    <property type="entry name" value="AA_transporter"/>
    <property type="match status" value="1"/>
</dbReference>
<feature type="transmembrane region" description="Helical" evidence="6">
    <location>
        <begin position="431"/>
        <end position="451"/>
    </location>
</feature>
<dbReference type="PROSITE" id="PS50283">
    <property type="entry name" value="NA_SOLUT_SYMP_3"/>
    <property type="match status" value="1"/>
</dbReference>
<dbReference type="PANTHER" id="PTHR42770:SF16">
    <property type="entry name" value="AMINO ACID PERMEASE"/>
    <property type="match status" value="1"/>
</dbReference>
<feature type="transmembrane region" description="Helical" evidence="6">
    <location>
        <begin position="45"/>
        <end position="65"/>
    </location>
</feature>
<keyword evidence="3 6" id="KW-0812">Transmembrane</keyword>
<evidence type="ECO:0000256" key="2">
    <source>
        <dbReference type="ARBA" id="ARBA00022475"/>
    </source>
</evidence>
<evidence type="ECO:0000256" key="1">
    <source>
        <dbReference type="ARBA" id="ARBA00004651"/>
    </source>
</evidence>
<evidence type="ECO:0000256" key="3">
    <source>
        <dbReference type="ARBA" id="ARBA00022692"/>
    </source>
</evidence>
<evidence type="ECO:0000313" key="8">
    <source>
        <dbReference type="Proteomes" id="UP001170379"/>
    </source>
</evidence>
<reference evidence="7" key="1">
    <citation type="submission" date="2018-03" db="EMBL/GenBank/DDBJ databases">
        <authorList>
            <person name="Nunes O.C."/>
            <person name="Lopes A.R."/>
            <person name="Froufe H."/>
            <person name="Munoz-Merida A."/>
            <person name="Barroso C."/>
            <person name="Egas C."/>
        </authorList>
    </citation>
    <scope>NUCLEOTIDE SEQUENCE</scope>
    <source>
        <strain evidence="7">ON4</strain>
    </source>
</reference>
<proteinExistence type="predicted"/>
<evidence type="ECO:0000256" key="4">
    <source>
        <dbReference type="ARBA" id="ARBA00022989"/>
    </source>
</evidence>
<comment type="caution">
    <text evidence="7">The sequence shown here is derived from an EMBL/GenBank/DDBJ whole genome shotgun (WGS) entry which is preliminary data.</text>
</comment>
<keyword evidence="2" id="KW-1003">Cell membrane</keyword>
<dbReference type="Gene3D" id="1.20.1740.10">
    <property type="entry name" value="Amino acid/polyamine transporter I"/>
    <property type="match status" value="1"/>
</dbReference>
<organism evidence="7 8">
    <name type="scientific">Gulosibacter molinativorax</name>
    <dbReference type="NCBI Taxonomy" id="256821"/>
    <lineage>
        <taxon>Bacteria</taxon>
        <taxon>Bacillati</taxon>
        <taxon>Actinomycetota</taxon>
        <taxon>Actinomycetes</taxon>
        <taxon>Micrococcales</taxon>
        <taxon>Microbacteriaceae</taxon>
        <taxon>Gulosibacter</taxon>
    </lineage>
</organism>
<feature type="transmembrane region" description="Helical" evidence="6">
    <location>
        <begin position="228"/>
        <end position="248"/>
    </location>
</feature>
<dbReference type="InterPro" id="IPR001734">
    <property type="entry name" value="Na/solute_symporter"/>
</dbReference>
<name>A0ABT7CAT5_9MICO</name>